<evidence type="ECO:0000313" key="14">
    <source>
        <dbReference type="EMBL" id="KJA27399.1"/>
    </source>
</evidence>
<evidence type="ECO:0000256" key="9">
    <source>
        <dbReference type="ARBA" id="ARBA00023328"/>
    </source>
</evidence>
<evidence type="ECO:0000256" key="7">
    <source>
        <dbReference type="ARBA" id="ARBA00023242"/>
    </source>
</evidence>
<dbReference type="OrthoDB" id="7459479at2759"/>
<dbReference type="PANTHER" id="PTHR10643:SF2">
    <property type="entry name" value="KINETOCHORE PROTEIN NDC80 HOMOLOG"/>
    <property type="match status" value="1"/>
</dbReference>
<dbReference type="STRING" id="945553.A0A0D2P8V6"/>
<sequence>MDSRRRSVMQPSMDPLANARSGIPLPSTIKKPSTNLRMSLAGPALRAPIPHPPATNPRQSMMRSQNVNPLLQSTSKPNYGRTPLTNSVRRGSIWGGGLQVAQVTLNQLQKDSRPLRERPYQAKMRQDVHAYLNEAGFEISMQTLTSMQGKDYRAIFDTLILTLDPFHPFKDGARFEEEFLPALKALRYPFAHQIDPKWLAAVASPHSWPYLLGVLHWLVELCKMRNEYLISGHPTIQDPAHVPEEFDDPFDHKALAFQYQEETYTSWLDNQDDFTEWRLMMEERYQRRNERLQVELDEETEKLKRAKIEYEKLKAAAPLVGELKKRNEQLKKDCEKLKKIQERYESRRDKILEQIAFEKTEISKGDELLESLKSDLNKLGETVKTQNLTPEEVIRMNTDRETLTRNLEDLKQKIAETHKIVMSLEVKVTNRAATVEEALDTYTNMLSALELFPSPPEPWQDIDLTLELNSASANPQHLLIGLDIKKVIKPTLSSVAETKRLERAAVESDSVKVHNELDQFTTECKNLDYELGELEKKAISISEQADELRDAAQNESEVANAEASRLDREVSHARTAAIAKGLGVKTQLQSLQFSYKEQVEKVSRLKEDTVRAILKNSQEIAMFKQEVSRHLQELRNLAEVE</sequence>
<evidence type="ECO:0000256" key="1">
    <source>
        <dbReference type="ARBA" id="ARBA00007050"/>
    </source>
</evidence>
<dbReference type="GO" id="GO:0051301">
    <property type="term" value="P:cell division"/>
    <property type="evidence" value="ECO:0007669"/>
    <property type="project" value="UniProtKB-UniRule"/>
</dbReference>
<evidence type="ECO:0000256" key="10">
    <source>
        <dbReference type="RuleBase" id="RU368072"/>
    </source>
</evidence>
<dbReference type="PANTHER" id="PTHR10643">
    <property type="entry name" value="KINETOCHORE PROTEIN NDC80"/>
    <property type="match status" value="1"/>
</dbReference>
<protein>
    <recommendedName>
        <fullName evidence="10">Kinetochore protein NDC80</fullName>
    </recommendedName>
</protein>
<evidence type="ECO:0000256" key="2">
    <source>
        <dbReference type="ARBA" id="ARBA00022454"/>
    </source>
</evidence>
<keyword evidence="7 10" id="KW-0539">Nucleus</keyword>
<keyword evidence="4 10" id="KW-0498">Mitosis</keyword>
<keyword evidence="8 10" id="KW-0131">Cell cycle</keyword>
<dbReference type="GO" id="GO:0051315">
    <property type="term" value="P:attachment of mitotic spindle microtubules to kinetochore"/>
    <property type="evidence" value="ECO:0007669"/>
    <property type="project" value="UniProtKB-UniRule"/>
</dbReference>
<evidence type="ECO:0000256" key="4">
    <source>
        <dbReference type="ARBA" id="ARBA00022776"/>
    </source>
</evidence>
<proteinExistence type="inferred from homology"/>
<keyword evidence="9 10" id="KW-0137">Centromere</keyword>
<dbReference type="GO" id="GO:0005634">
    <property type="term" value="C:nucleus"/>
    <property type="evidence" value="ECO:0007669"/>
    <property type="project" value="UniProtKB-SubCell"/>
</dbReference>
<evidence type="ECO:0000256" key="12">
    <source>
        <dbReference type="SAM" id="MobiDB-lite"/>
    </source>
</evidence>
<keyword evidence="3 10" id="KW-0132">Cell division</keyword>
<evidence type="ECO:0000256" key="11">
    <source>
        <dbReference type="SAM" id="Coils"/>
    </source>
</evidence>
<keyword evidence="5 10" id="KW-0995">Kinetochore</keyword>
<keyword evidence="2 10" id="KW-0158">Chromosome</keyword>
<evidence type="ECO:0000256" key="8">
    <source>
        <dbReference type="ARBA" id="ARBA00023306"/>
    </source>
</evidence>
<gene>
    <name evidence="14" type="ORF">HYPSUDRAFT_131177</name>
</gene>
<evidence type="ECO:0000259" key="13">
    <source>
        <dbReference type="Pfam" id="PF03801"/>
    </source>
</evidence>
<accession>A0A0D2P8V6</accession>
<comment type="subcellular location">
    <subcellularLocation>
        <location evidence="10">Chromosome</location>
        <location evidence="10">Centromere</location>
        <location evidence="10">Kinetochore</location>
    </subcellularLocation>
    <subcellularLocation>
        <location evidence="10">Nucleus</location>
    </subcellularLocation>
</comment>
<reference evidence="15" key="1">
    <citation type="submission" date="2014-04" db="EMBL/GenBank/DDBJ databases">
        <title>Evolutionary Origins and Diversification of the Mycorrhizal Mutualists.</title>
        <authorList>
            <consortium name="DOE Joint Genome Institute"/>
            <consortium name="Mycorrhizal Genomics Consortium"/>
            <person name="Kohler A."/>
            <person name="Kuo A."/>
            <person name="Nagy L.G."/>
            <person name="Floudas D."/>
            <person name="Copeland A."/>
            <person name="Barry K.W."/>
            <person name="Cichocki N."/>
            <person name="Veneault-Fourrey C."/>
            <person name="LaButti K."/>
            <person name="Lindquist E.A."/>
            <person name="Lipzen A."/>
            <person name="Lundell T."/>
            <person name="Morin E."/>
            <person name="Murat C."/>
            <person name="Riley R."/>
            <person name="Ohm R."/>
            <person name="Sun H."/>
            <person name="Tunlid A."/>
            <person name="Henrissat B."/>
            <person name="Grigoriev I.V."/>
            <person name="Hibbett D.S."/>
            <person name="Martin F."/>
        </authorList>
    </citation>
    <scope>NUCLEOTIDE SEQUENCE [LARGE SCALE GENOMIC DNA]</scope>
    <source>
        <strain evidence="15">FD-334 SS-4</strain>
    </source>
</reference>
<feature type="coiled-coil region" evidence="11">
    <location>
        <begin position="282"/>
        <end position="354"/>
    </location>
</feature>
<dbReference type="InterPro" id="IPR005550">
    <property type="entry name" value="Kinetochore_Ndc80"/>
</dbReference>
<evidence type="ECO:0000313" key="15">
    <source>
        <dbReference type="Proteomes" id="UP000054270"/>
    </source>
</evidence>
<evidence type="ECO:0000256" key="5">
    <source>
        <dbReference type="ARBA" id="ARBA00022838"/>
    </source>
</evidence>
<dbReference type="AlphaFoldDB" id="A0A0D2P8V6"/>
<dbReference type="InterPro" id="IPR055260">
    <property type="entry name" value="Ndc80_CH"/>
</dbReference>
<dbReference type="Pfam" id="PF03801">
    <property type="entry name" value="Ndc80_HEC"/>
    <property type="match status" value="1"/>
</dbReference>
<organism evidence="14 15">
    <name type="scientific">Hypholoma sublateritium (strain FD-334 SS-4)</name>
    <dbReference type="NCBI Taxonomy" id="945553"/>
    <lineage>
        <taxon>Eukaryota</taxon>
        <taxon>Fungi</taxon>
        <taxon>Dikarya</taxon>
        <taxon>Basidiomycota</taxon>
        <taxon>Agaricomycotina</taxon>
        <taxon>Agaricomycetes</taxon>
        <taxon>Agaricomycetidae</taxon>
        <taxon>Agaricales</taxon>
        <taxon>Agaricineae</taxon>
        <taxon>Strophariaceae</taxon>
        <taxon>Hypholoma</taxon>
    </lineage>
</organism>
<dbReference type="Proteomes" id="UP000054270">
    <property type="component" value="Unassembled WGS sequence"/>
</dbReference>
<evidence type="ECO:0000256" key="6">
    <source>
        <dbReference type="ARBA" id="ARBA00023054"/>
    </source>
</evidence>
<comment type="function">
    <text evidence="10">Acts as a component of the essential kinetochore-associated NDC80 complex, which is required for chromosome segregation and spindle checkpoint activity.</text>
</comment>
<feature type="coiled-coil region" evidence="11">
    <location>
        <begin position="517"/>
        <end position="569"/>
    </location>
</feature>
<dbReference type="GO" id="GO:0031262">
    <property type="term" value="C:Ndc80 complex"/>
    <property type="evidence" value="ECO:0007669"/>
    <property type="project" value="UniProtKB-UniRule"/>
</dbReference>
<feature type="domain" description="Kinetochore protein Ndc80 CH" evidence="13">
    <location>
        <begin position="105"/>
        <end position="227"/>
    </location>
</feature>
<comment type="similarity">
    <text evidence="1 10">Belongs to the NDC80/HEC1 family.</text>
</comment>
<feature type="coiled-coil region" evidence="11">
    <location>
        <begin position="393"/>
        <end position="427"/>
    </location>
</feature>
<dbReference type="OMA" id="PSHKFQK"/>
<keyword evidence="15" id="KW-1185">Reference proteome</keyword>
<comment type="subunit">
    <text evidence="10">Component of the NDC80 complex.</text>
</comment>
<dbReference type="EMBL" id="KN817524">
    <property type="protein sequence ID" value="KJA27399.1"/>
    <property type="molecule type" value="Genomic_DNA"/>
</dbReference>
<dbReference type="InterPro" id="IPR038273">
    <property type="entry name" value="Ndc80_sf"/>
</dbReference>
<keyword evidence="6 11" id="KW-0175">Coiled coil</keyword>
<dbReference type="Gene3D" id="1.10.418.30">
    <property type="entry name" value="Ncd80 complex, Ncd80 subunit"/>
    <property type="match status" value="1"/>
</dbReference>
<evidence type="ECO:0000256" key="3">
    <source>
        <dbReference type="ARBA" id="ARBA00022618"/>
    </source>
</evidence>
<feature type="region of interest" description="Disordered" evidence="12">
    <location>
        <begin position="1"/>
        <end position="33"/>
    </location>
</feature>
<name>A0A0D2P8V6_HYPSF</name>